<evidence type="ECO:0000256" key="5">
    <source>
        <dbReference type="SAM" id="Coils"/>
    </source>
</evidence>
<protein>
    <recommendedName>
        <fullName evidence="7">PHD-type domain-containing protein</fullName>
    </recommendedName>
</protein>
<dbReference type="InterPro" id="IPR013083">
    <property type="entry name" value="Znf_RING/FYVE/PHD"/>
</dbReference>
<dbReference type="InterPro" id="IPR011011">
    <property type="entry name" value="Znf_FYVE_PHD"/>
</dbReference>
<dbReference type="AlphaFoldDB" id="A0A2I2GAW4"/>
<dbReference type="GeneID" id="36560757"/>
<keyword evidence="1" id="KW-0479">Metal-binding</keyword>
<dbReference type="InterPro" id="IPR019787">
    <property type="entry name" value="Znf_PHD-finger"/>
</dbReference>
<dbReference type="Gene3D" id="3.30.40.10">
    <property type="entry name" value="Zinc/RING finger domain, C3HC4 (zinc finger)"/>
    <property type="match status" value="1"/>
</dbReference>
<evidence type="ECO:0000256" key="4">
    <source>
        <dbReference type="PROSITE-ProRule" id="PRU00146"/>
    </source>
</evidence>
<evidence type="ECO:0000259" key="7">
    <source>
        <dbReference type="PROSITE" id="PS50016"/>
    </source>
</evidence>
<accession>A0A2I2GAW4</accession>
<proteinExistence type="predicted"/>
<gene>
    <name evidence="8" type="ORF">P170DRAFT_473578</name>
</gene>
<dbReference type="STRING" id="1392250.A0A2I2GAW4"/>
<dbReference type="RefSeq" id="XP_024705307.1">
    <property type="nucleotide sequence ID" value="XM_024853059.1"/>
</dbReference>
<feature type="coiled-coil region" evidence="5">
    <location>
        <begin position="214"/>
        <end position="248"/>
    </location>
</feature>
<evidence type="ECO:0000313" key="9">
    <source>
        <dbReference type="Proteomes" id="UP000234275"/>
    </source>
</evidence>
<reference evidence="8 9" key="1">
    <citation type="submission" date="2016-12" db="EMBL/GenBank/DDBJ databases">
        <title>The genomes of Aspergillus section Nigri reveals drivers in fungal speciation.</title>
        <authorList>
            <consortium name="DOE Joint Genome Institute"/>
            <person name="Vesth T.C."/>
            <person name="Nybo J."/>
            <person name="Theobald S."/>
            <person name="Brandl J."/>
            <person name="Frisvad J.C."/>
            <person name="Nielsen K.F."/>
            <person name="Lyhne E.K."/>
            <person name="Kogle M.E."/>
            <person name="Kuo A."/>
            <person name="Riley R."/>
            <person name="Clum A."/>
            <person name="Nolan M."/>
            <person name="Lipzen A."/>
            <person name="Salamov A."/>
            <person name="Henrissat B."/>
            <person name="Wiebenga A."/>
            <person name="De Vries R.P."/>
            <person name="Grigoriev I.V."/>
            <person name="Mortensen U.H."/>
            <person name="Andersen M.R."/>
            <person name="Baker S.E."/>
        </authorList>
    </citation>
    <scope>NUCLEOTIDE SEQUENCE [LARGE SCALE GENOMIC DNA]</scope>
    <source>
        <strain evidence="8 9">IBT 23096</strain>
    </source>
</reference>
<feature type="domain" description="PHD-type" evidence="7">
    <location>
        <begin position="66"/>
        <end position="113"/>
    </location>
</feature>
<evidence type="ECO:0000256" key="1">
    <source>
        <dbReference type="ARBA" id="ARBA00022723"/>
    </source>
</evidence>
<dbReference type="OrthoDB" id="336088at2759"/>
<sequence length="289" mass="32434">MLRTPPDTSGLPQPRMLQEGSPRQYNPPGRKRPVRHMATDFGTSSVSGAEKRRIYDEWTRAGKPHNLICSQCRKPDDLIPCETCCRSYHAACLMLGGLSPHAGAFHCPSCRRNQWDQSLQFDTPLQSSNVSPSSTPSGNGSRVTSPSVYMAFDHRSPLDSPGSTMYPQNFRQLDHSIPVQPAFASQARDFLMSNGQFPAHQEFPPELLSRLGSMMAALETQRSLQDEIRNLKEENATLRNDNANMRDYFNSNLPTREPMIAAQPSDMSDTPKVTDTSEKAWDRIMYDII</sequence>
<dbReference type="PROSITE" id="PS50016">
    <property type="entry name" value="ZF_PHD_2"/>
    <property type="match status" value="1"/>
</dbReference>
<evidence type="ECO:0000256" key="3">
    <source>
        <dbReference type="ARBA" id="ARBA00022833"/>
    </source>
</evidence>
<dbReference type="InterPro" id="IPR019786">
    <property type="entry name" value="Zinc_finger_PHD-type_CS"/>
</dbReference>
<keyword evidence="9" id="KW-1185">Reference proteome</keyword>
<comment type="caution">
    <text evidence="8">The sequence shown here is derived from an EMBL/GenBank/DDBJ whole genome shotgun (WGS) entry which is preliminary data.</text>
</comment>
<keyword evidence="3" id="KW-0862">Zinc</keyword>
<evidence type="ECO:0000256" key="2">
    <source>
        <dbReference type="ARBA" id="ARBA00022771"/>
    </source>
</evidence>
<evidence type="ECO:0000313" key="8">
    <source>
        <dbReference type="EMBL" id="PLB50005.1"/>
    </source>
</evidence>
<evidence type="ECO:0000256" key="6">
    <source>
        <dbReference type="SAM" id="MobiDB-lite"/>
    </source>
</evidence>
<dbReference type="EMBL" id="MSFO01000003">
    <property type="protein sequence ID" value="PLB50005.1"/>
    <property type="molecule type" value="Genomic_DNA"/>
</dbReference>
<feature type="compositionally biased region" description="Polar residues" evidence="6">
    <location>
        <begin position="1"/>
        <end position="11"/>
    </location>
</feature>
<dbReference type="GO" id="GO:0008270">
    <property type="term" value="F:zinc ion binding"/>
    <property type="evidence" value="ECO:0007669"/>
    <property type="project" value="UniProtKB-KW"/>
</dbReference>
<feature type="compositionally biased region" description="Low complexity" evidence="6">
    <location>
        <begin position="127"/>
        <end position="141"/>
    </location>
</feature>
<dbReference type="SMART" id="SM00249">
    <property type="entry name" value="PHD"/>
    <property type="match status" value="1"/>
</dbReference>
<feature type="region of interest" description="Disordered" evidence="6">
    <location>
        <begin position="1"/>
        <end position="49"/>
    </location>
</feature>
<dbReference type="PROSITE" id="PS01359">
    <property type="entry name" value="ZF_PHD_1"/>
    <property type="match status" value="1"/>
</dbReference>
<dbReference type="InterPro" id="IPR001965">
    <property type="entry name" value="Znf_PHD"/>
</dbReference>
<keyword evidence="2 4" id="KW-0863">Zinc-finger</keyword>
<feature type="region of interest" description="Disordered" evidence="6">
    <location>
        <begin position="123"/>
        <end position="145"/>
    </location>
</feature>
<keyword evidence="5" id="KW-0175">Coiled coil</keyword>
<dbReference type="Proteomes" id="UP000234275">
    <property type="component" value="Unassembled WGS sequence"/>
</dbReference>
<organism evidence="8 9">
    <name type="scientific">Aspergillus steynii IBT 23096</name>
    <dbReference type="NCBI Taxonomy" id="1392250"/>
    <lineage>
        <taxon>Eukaryota</taxon>
        <taxon>Fungi</taxon>
        <taxon>Dikarya</taxon>
        <taxon>Ascomycota</taxon>
        <taxon>Pezizomycotina</taxon>
        <taxon>Eurotiomycetes</taxon>
        <taxon>Eurotiomycetidae</taxon>
        <taxon>Eurotiales</taxon>
        <taxon>Aspergillaceae</taxon>
        <taxon>Aspergillus</taxon>
        <taxon>Aspergillus subgen. Circumdati</taxon>
    </lineage>
</organism>
<name>A0A2I2GAW4_9EURO</name>
<dbReference type="SUPFAM" id="SSF57903">
    <property type="entry name" value="FYVE/PHD zinc finger"/>
    <property type="match status" value="1"/>
</dbReference>
<dbReference type="VEuPathDB" id="FungiDB:P170DRAFT_473578"/>